<dbReference type="GO" id="GO:0005524">
    <property type="term" value="F:ATP binding"/>
    <property type="evidence" value="ECO:0007669"/>
    <property type="project" value="UniProtKB-KW"/>
</dbReference>
<dbReference type="FunFam" id="3.40.50.300:FF:001001">
    <property type="entry name" value="Multidrug ABC transporter ATP-binding protein"/>
    <property type="match status" value="1"/>
</dbReference>
<keyword evidence="7 13" id="KW-0067">ATP-binding</keyword>
<dbReference type="PANTHER" id="PTHR24221:SF654">
    <property type="entry name" value="ATP-BINDING CASSETTE SUB-FAMILY B MEMBER 6"/>
    <property type="match status" value="1"/>
</dbReference>
<reference evidence="13" key="1">
    <citation type="submission" date="2022-06" db="EMBL/GenBank/DDBJ databases">
        <title>Rothia sp. isolated from sandalwood seedling.</title>
        <authorList>
            <person name="Tuikhar N."/>
            <person name="Kirdat K."/>
            <person name="Thorat V."/>
            <person name="Swetha P."/>
            <person name="Padma S."/>
            <person name="Sundararaj R."/>
            <person name="Yadav A."/>
        </authorList>
    </citation>
    <scope>NUCLEOTIDE SEQUENCE</scope>
    <source>
        <strain evidence="13">AR01</strain>
    </source>
</reference>
<dbReference type="PROSITE" id="PS50893">
    <property type="entry name" value="ABC_TRANSPORTER_2"/>
    <property type="match status" value="1"/>
</dbReference>
<dbReference type="GO" id="GO:0034040">
    <property type="term" value="F:ATPase-coupled lipid transmembrane transporter activity"/>
    <property type="evidence" value="ECO:0007669"/>
    <property type="project" value="TreeGrafter"/>
</dbReference>
<keyword evidence="8 10" id="KW-1133">Transmembrane helix</keyword>
<evidence type="ECO:0000256" key="10">
    <source>
        <dbReference type="SAM" id="Phobius"/>
    </source>
</evidence>
<evidence type="ECO:0000313" key="13">
    <source>
        <dbReference type="EMBL" id="MCP3424665.1"/>
    </source>
</evidence>
<dbReference type="Gene3D" id="3.40.50.300">
    <property type="entry name" value="P-loop containing nucleotide triphosphate hydrolases"/>
    <property type="match status" value="1"/>
</dbReference>
<evidence type="ECO:0000256" key="5">
    <source>
        <dbReference type="ARBA" id="ARBA00022692"/>
    </source>
</evidence>
<feature type="transmembrane region" description="Helical" evidence="10">
    <location>
        <begin position="161"/>
        <end position="179"/>
    </location>
</feature>
<evidence type="ECO:0000256" key="8">
    <source>
        <dbReference type="ARBA" id="ARBA00022989"/>
    </source>
</evidence>
<keyword evidence="4" id="KW-0997">Cell inner membrane</keyword>
<feature type="domain" description="ABC transmembrane type-1" evidence="12">
    <location>
        <begin position="22"/>
        <end position="308"/>
    </location>
</feature>
<dbReference type="EMBL" id="JANAFB010000002">
    <property type="protein sequence ID" value="MCP3424665.1"/>
    <property type="molecule type" value="Genomic_DNA"/>
</dbReference>
<evidence type="ECO:0000256" key="9">
    <source>
        <dbReference type="ARBA" id="ARBA00023136"/>
    </source>
</evidence>
<evidence type="ECO:0000313" key="14">
    <source>
        <dbReference type="Proteomes" id="UP001139502"/>
    </source>
</evidence>
<sequence>MTARKTPSPLAPLIGPIRGRIVAAAVLQALSGVVGLVPLMLLVEVARGLLAPGPAQAGRLWTLIGLSLLAALLSLALGAASTVVSHRADDDMQLSVRRRLAAHLARVPLGWFARHGSGRVKKALHDDVGEVHALVAHTVPELAGVVAVPLAALAYLLVVDWQLSVVAVLLVAAGIALFARAMAGGMAKMTEYARAMGEVNAATVEFVRGIRVVKQYDRQDRAASRFRAAADAFADFFLAWSRSTTPATVASFLLLSAPFVTVTVVSAGVLFCALGWSEPLDVVAFALLAPALCAPMQAIGSRMQQLQAAGGAAGRIRDLLAVPGLETGDERPAGSRVELDGVRFAYEPEPGREPHEVLRGVDLVLEPGTVTALVGPSGAGKSTLATLPARFQDPTAGTVRLGGVDVRRVPERILYRTVGFVFQDVQLLRASIAENIALAVPDAGPERIRAAARAARIDERIEALPAGYDAVVGEDVQLSGGEAQRVAIARTLLADPPVLILDEATAAVDPAAEREIQDAVSELARGRTVLVVAHRLPTVTGADRIVVLDDGRIAEQGSHEDLLARGGRYAALWAAWREGSEAPAASAADPEEDPR</sequence>
<gene>
    <name evidence="13" type="ORF">NBM05_01095</name>
</gene>
<dbReference type="GO" id="GO:0016887">
    <property type="term" value="F:ATP hydrolysis activity"/>
    <property type="evidence" value="ECO:0007669"/>
    <property type="project" value="InterPro"/>
</dbReference>
<dbReference type="InterPro" id="IPR003593">
    <property type="entry name" value="AAA+_ATPase"/>
</dbReference>
<feature type="domain" description="ABC transporter" evidence="11">
    <location>
        <begin position="337"/>
        <end position="575"/>
    </location>
</feature>
<organism evidence="13 14">
    <name type="scientific">Rothia santali</name>
    <dbReference type="NCBI Taxonomy" id="2949643"/>
    <lineage>
        <taxon>Bacteria</taxon>
        <taxon>Bacillati</taxon>
        <taxon>Actinomycetota</taxon>
        <taxon>Actinomycetes</taxon>
        <taxon>Micrococcales</taxon>
        <taxon>Micrococcaceae</taxon>
        <taxon>Rothia</taxon>
    </lineage>
</organism>
<dbReference type="GO" id="GO:0005886">
    <property type="term" value="C:plasma membrane"/>
    <property type="evidence" value="ECO:0007669"/>
    <property type="project" value="UniProtKB-SubCell"/>
</dbReference>
<evidence type="ECO:0000259" key="12">
    <source>
        <dbReference type="PROSITE" id="PS50929"/>
    </source>
</evidence>
<dbReference type="SUPFAM" id="SSF52540">
    <property type="entry name" value="P-loop containing nucleoside triphosphate hydrolases"/>
    <property type="match status" value="1"/>
</dbReference>
<evidence type="ECO:0000256" key="4">
    <source>
        <dbReference type="ARBA" id="ARBA00022519"/>
    </source>
</evidence>
<feature type="transmembrane region" description="Helical" evidence="10">
    <location>
        <begin position="63"/>
        <end position="84"/>
    </location>
</feature>
<dbReference type="InterPro" id="IPR027417">
    <property type="entry name" value="P-loop_NTPase"/>
</dbReference>
<dbReference type="InterPro" id="IPR039421">
    <property type="entry name" value="Type_1_exporter"/>
</dbReference>
<protein>
    <submittedName>
        <fullName evidence="13">ABC transporter ATP-binding protein/permease</fullName>
    </submittedName>
</protein>
<proteinExistence type="predicted"/>
<dbReference type="PROSITE" id="PS00211">
    <property type="entry name" value="ABC_TRANSPORTER_1"/>
    <property type="match status" value="1"/>
</dbReference>
<evidence type="ECO:0000259" key="11">
    <source>
        <dbReference type="PROSITE" id="PS50893"/>
    </source>
</evidence>
<keyword evidence="6" id="KW-0547">Nucleotide-binding</keyword>
<evidence type="ECO:0000256" key="2">
    <source>
        <dbReference type="ARBA" id="ARBA00022448"/>
    </source>
</evidence>
<dbReference type="Pfam" id="PF00664">
    <property type="entry name" value="ABC_membrane"/>
    <property type="match status" value="1"/>
</dbReference>
<name>A0A9X2HAL2_9MICC</name>
<keyword evidence="5 10" id="KW-0812">Transmembrane</keyword>
<dbReference type="InterPro" id="IPR003439">
    <property type="entry name" value="ABC_transporter-like_ATP-bd"/>
</dbReference>
<feature type="transmembrane region" description="Helical" evidence="10">
    <location>
        <begin position="131"/>
        <end position="155"/>
    </location>
</feature>
<feature type="transmembrane region" description="Helical" evidence="10">
    <location>
        <begin position="252"/>
        <end position="276"/>
    </location>
</feature>
<keyword evidence="2" id="KW-0813">Transport</keyword>
<dbReference type="RefSeq" id="WP_254164437.1">
    <property type="nucleotide sequence ID" value="NZ_JANAFB010000002.1"/>
</dbReference>
<evidence type="ECO:0000256" key="6">
    <source>
        <dbReference type="ARBA" id="ARBA00022741"/>
    </source>
</evidence>
<dbReference type="GO" id="GO:0140359">
    <property type="term" value="F:ABC-type transporter activity"/>
    <property type="evidence" value="ECO:0007669"/>
    <property type="project" value="InterPro"/>
</dbReference>
<dbReference type="InterPro" id="IPR017871">
    <property type="entry name" value="ABC_transporter-like_CS"/>
</dbReference>
<keyword evidence="3" id="KW-1003">Cell membrane</keyword>
<keyword evidence="14" id="KW-1185">Reference proteome</keyword>
<dbReference type="InterPro" id="IPR011527">
    <property type="entry name" value="ABC1_TM_dom"/>
</dbReference>
<comment type="caution">
    <text evidence="13">The sequence shown here is derived from an EMBL/GenBank/DDBJ whole genome shotgun (WGS) entry which is preliminary data.</text>
</comment>
<comment type="subcellular location">
    <subcellularLocation>
        <location evidence="1">Cell membrane</location>
        <topology evidence="1">Multi-pass membrane protein</topology>
    </subcellularLocation>
</comment>
<feature type="transmembrane region" description="Helical" evidence="10">
    <location>
        <begin position="21"/>
        <end position="43"/>
    </location>
</feature>
<dbReference type="SMART" id="SM00382">
    <property type="entry name" value="AAA"/>
    <property type="match status" value="1"/>
</dbReference>
<evidence type="ECO:0000256" key="7">
    <source>
        <dbReference type="ARBA" id="ARBA00022840"/>
    </source>
</evidence>
<evidence type="ECO:0000256" key="1">
    <source>
        <dbReference type="ARBA" id="ARBA00004651"/>
    </source>
</evidence>
<keyword evidence="9 10" id="KW-0472">Membrane</keyword>
<evidence type="ECO:0000256" key="3">
    <source>
        <dbReference type="ARBA" id="ARBA00022475"/>
    </source>
</evidence>
<dbReference type="Gene3D" id="1.20.1560.10">
    <property type="entry name" value="ABC transporter type 1, transmembrane domain"/>
    <property type="match status" value="1"/>
</dbReference>
<dbReference type="Pfam" id="PF00005">
    <property type="entry name" value="ABC_tran"/>
    <property type="match status" value="1"/>
</dbReference>
<dbReference type="PROSITE" id="PS50929">
    <property type="entry name" value="ABC_TM1F"/>
    <property type="match status" value="1"/>
</dbReference>
<accession>A0A9X2HAL2</accession>
<dbReference type="PANTHER" id="PTHR24221">
    <property type="entry name" value="ATP-BINDING CASSETTE SUB-FAMILY B"/>
    <property type="match status" value="1"/>
</dbReference>
<dbReference type="Proteomes" id="UP001139502">
    <property type="component" value="Unassembled WGS sequence"/>
</dbReference>
<dbReference type="SUPFAM" id="SSF90123">
    <property type="entry name" value="ABC transporter transmembrane region"/>
    <property type="match status" value="1"/>
</dbReference>
<dbReference type="AlphaFoldDB" id="A0A9X2HAL2"/>
<dbReference type="InterPro" id="IPR036640">
    <property type="entry name" value="ABC1_TM_sf"/>
</dbReference>